<dbReference type="Proteomes" id="UP000000864">
    <property type="component" value="Segment"/>
</dbReference>
<evidence type="ECO:0000313" key="2">
    <source>
        <dbReference type="EMBL" id="AAK14599.1"/>
    </source>
</evidence>
<gene>
    <name evidence="2" type="primary">ORF 185</name>
</gene>
<dbReference type="InterPro" id="IPR051218">
    <property type="entry name" value="Sec_MonoDiacylglyc_Lipase"/>
</dbReference>
<dbReference type="ESTHER" id="ectsi-Q8QKU8">
    <property type="family name" value="Lipase_3"/>
</dbReference>
<dbReference type="CDD" id="cd00519">
    <property type="entry name" value="Lipase_3"/>
    <property type="match status" value="1"/>
</dbReference>
<dbReference type="Pfam" id="PF01764">
    <property type="entry name" value="Lipase_3"/>
    <property type="match status" value="1"/>
</dbReference>
<accession>Q8QKU8</accession>
<reference evidence="2 3" key="4">
    <citation type="journal article" date="2000" name="Virology">
        <title>The brown algal virus EsV-1 particle contains a putative hybrid histidine kinase.</title>
        <authorList>
            <person name="Delaroque N."/>
            <person name="Wolf S."/>
            <person name="Muller D.G."/>
            <person name="Knippers R."/>
        </authorList>
    </citation>
    <scope>NUCLEOTIDE SEQUENCE [LARGE SCALE GENOMIC DNA]</scope>
    <source>
        <strain evidence="3">Isolate New Zealand/Kaikoura/1988</strain>
    </source>
</reference>
<name>Q8QKU8_ESV1K</name>
<reference evidence="2 3" key="1">
    <citation type="journal article" date="1995" name="Virology">
        <title>Coat protein of the Ectocarpus siliculosus virus.</title>
        <authorList>
            <person name="Klein M."/>
            <person name="Lanka S.T."/>
            <person name="Knippers R."/>
            <person name="Muller D.G."/>
        </authorList>
    </citation>
    <scope>NUCLEOTIDE SEQUENCE [LARGE SCALE GENOMIC DNA]</scope>
    <source>
        <strain evidence="3">Isolate New Zealand/Kaikoura/1988</strain>
    </source>
</reference>
<dbReference type="InterPro" id="IPR029058">
    <property type="entry name" value="AB_hydrolase_fold"/>
</dbReference>
<dbReference type="KEGG" id="vg:920606"/>
<dbReference type="EMBL" id="AF204951">
    <property type="protein sequence ID" value="AAK14599.1"/>
    <property type="molecule type" value="Genomic_DNA"/>
</dbReference>
<dbReference type="GO" id="GO:0006629">
    <property type="term" value="P:lipid metabolic process"/>
    <property type="evidence" value="ECO:0007669"/>
    <property type="project" value="InterPro"/>
</dbReference>
<organismHost>
    <name type="scientific">Ectocarpus siliculosus</name>
    <name type="common">Brown alga</name>
    <name type="synonym">Conferva siliculosa</name>
    <dbReference type="NCBI Taxonomy" id="2880"/>
</organismHost>
<organism evidence="2 3">
    <name type="scientific">Ectocarpus siliculosus virus 1 (isolate New Zealand/Kaikoura/1988)</name>
    <name type="common">EsV-1</name>
    <dbReference type="NCBI Taxonomy" id="654926"/>
    <lineage>
        <taxon>Viruses</taxon>
        <taxon>Varidnaviria</taxon>
        <taxon>Bamfordvirae</taxon>
        <taxon>Nucleocytoviricota</taxon>
        <taxon>Megaviricetes</taxon>
        <taxon>Algavirales</taxon>
        <taxon>Phycodnaviridae</taxon>
        <taxon>Phaeovirus</taxon>
        <taxon>Phaeovirus unasiliculosus</taxon>
        <taxon>Ectocarpus siliculosus virus 1</taxon>
    </lineage>
</organism>
<feature type="domain" description="Fungal lipase-type" evidence="1">
    <location>
        <begin position="67"/>
        <end position="198"/>
    </location>
</feature>
<proteinExistence type="predicted"/>
<sequence>MTMLRPTIASASSSSSSSALTQDHLRAAKLCRDVYSESVESSSDTYVESADTGAQATVTLDGTKAIVCFRGSDSAADWKTNFSLAKVPFLSRKHTKPELEVHSGFFLGHNSVKAKIYAKLNKMLESGECTSILFAGHSSGVMSAISAFDFENHKNVPVEVVTFGAPKIGNAAFAADFDRAITCTRIVNDNDGVALAPMFGGYHHVGSNVIHMEHPGGDGGVKQLFSKLWSIVRLDSVSDHDIDEYVTSIERCLKKIN</sequence>
<dbReference type="InterPro" id="IPR002921">
    <property type="entry name" value="Fungal_lipase-type"/>
</dbReference>
<reference evidence="2 3" key="3">
    <citation type="journal article" date="2000" name="Virology">
        <title>Characterization and immunolocalization of major structural proteins in the brown algal virus EsV-1.</title>
        <authorList>
            <person name="Delaroque N."/>
            <person name="Wolf S."/>
            <person name="Muller D.G."/>
            <person name="Knippers R."/>
        </authorList>
    </citation>
    <scope>NUCLEOTIDE SEQUENCE [LARGE SCALE GENOMIC DNA]</scope>
    <source>
        <strain evidence="3">Isolate New Zealand/Kaikoura/1988</strain>
    </source>
</reference>
<protein>
    <submittedName>
        <fullName evidence="2">EsV-1-185</fullName>
    </submittedName>
</protein>
<evidence type="ECO:0000313" key="3">
    <source>
        <dbReference type="Proteomes" id="UP000000864"/>
    </source>
</evidence>
<reference evidence="2 3" key="2">
    <citation type="journal article" date="1998" name="Adv. Virus Res.">
        <title>Viruses in marine brown algae.</title>
        <authorList>
            <person name="Muller D.G."/>
            <person name="Kapp M."/>
            <person name="Knippers R."/>
        </authorList>
    </citation>
    <scope>NUCLEOTIDE SEQUENCE [LARGE SCALE GENOMIC DNA]</scope>
    <source>
        <strain evidence="3">Isolate New Zealand/Kaikoura/1988</strain>
    </source>
</reference>
<keyword evidence="3" id="KW-1185">Reference proteome</keyword>
<dbReference type="PANTHER" id="PTHR45856">
    <property type="entry name" value="ALPHA/BETA-HYDROLASES SUPERFAMILY PROTEIN"/>
    <property type="match status" value="1"/>
</dbReference>
<evidence type="ECO:0000259" key="1">
    <source>
        <dbReference type="Pfam" id="PF01764"/>
    </source>
</evidence>
<dbReference type="PANTHER" id="PTHR45856:SF11">
    <property type="entry name" value="FUNGAL LIPASE-LIKE DOMAIN-CONTAINING PROTEIN"/>
    <property type="match status" value="1"/>
</dbReference>
<dbReference type="Gene3D" id="3.40.50.1820">
    <property type="entry name" value="alpha/beta hydrolase"/>
    <property type="match status" value="1"/>
</dbReference>
<dbReference type="SUPFAM" id="SSF53474">
    <property type="entry name" value="alpha/beta-Hydrolases"/>
    <property type="match status" value="1"/>
</dbReference>